<dbReference type="InterPro" id="IPR000447">
    <property type="entry name" value="G3P_DH_FAD-dep"/>
</dbReference>
<dbReference type="GO" id="GO:0005739">
    <property type="term" value="C:mitochondrion"/>
    <property type="evidence" value="ECO:0007669"/>
    <property type="project" value="TreeGrafter"/>
</dbReference>
<dbReference type="GO" id="GO:0006072">
    <property type="term" value="P:glycerol-3-phosphate metabolic process"/>
    <property type="evidence" value="ECO:0007669"/>
    <property type="project" value="InterPro"/>
</dbReference>
<accession>A0A8E0QYV2</accession>
<reference evidence="6" key="1">
    <citation type="journal article" date="2015" name="Genome Announc.">
        <title>Draft Genome Sequence of the Pathogenic Filamentous Fungus Aspergillus udagawae Strain IFM 46973T.</title>
        <authorList>
            <person name="Kusuya Y."/>
            <person name="Takahashi-Nakaguchi A."/>
            <person name="Takahashi H."/>
            <person name="Yaguchi T."/>
        </authorList>
    </citation>
    <scope>NUCLEOTIDE SEQUENCE</scope>
    <source>
        <strain evidence="6">IFM 46973</strain>
    </source>
</reference>
<dbReference type="Gene3D" id="1.10.8.870">
    <property type="entry name" value="Alpha-glycerophosphate oxidase, cap domain"/>
    <property type="match status" value="1"/>
</dbReference>
<dbReference type="InterPro" id="IPR038299">
    <property type="entry name" value="DAO_C_sf"/>
</dbReference>
<dbReference type="PANTHER" id="PTHR11985">
    <property type="entry name" value="GLYCEROL-3-PHOSPHATE DEHYDROGENASE"/>
    <property type="match status" value="1"/>
</dbReference>
<dbReference type="GO" id="GO:0004368">
    <property type="term" value="F:glycerol-3-phosphate dehydrogenase (quinone) activity"/>
    <property type="evidence" value="ECO:0007669"/>
    <property type="project" value="UniProtKB-EC"/>
</dbReference>
<organism evidence="6 7">
    <name type="scientific">Aspergillus udagawae</name>
    <dbReference type="NCBI Taxonomy" id="91492"/>
    <lineage>
        <taxon>Eukaryota</taxon>
        <taxon>Fungi</taxon>
        <taxon>Dikarya</taxon>
        <taxon>Ascomycota</taxon>
        <taxon>Pezizomycotina</taxon>
        <taxon>Eurotiomycetes</taxon>
        <taxon>Eurotiomycetidae</taxon>
        <taxon>Eurotiales</taxon>
        <taxon>Aspergillaceae</taxon>
        <taxon>Aspergillus</taxon>
        <taxon>Aspergillus subgen. Fumigati</taxon>
    </lineage>
</organism>
<evidence type="ECO:0000256" key="2">
    <source>
        <dbReference type="ARBA" id="ARBA00022630"/>
    </source>
</evidence>
<keyword evidence="3" id="KW-0274">FAD</keyword>
<dbReference type="InterPro" id="IPR031656">
    <property type="entry name" value="DAO_C"/>
</dbReference>
<evidence type="ECO:0000259" key="5">
    <source>
        <dbReference type="Pfam" id="PF16901"/>
    </source>
</evidence>
<dbReference type="Proteomes" id="UP000036893">
    <property type="component" value="Unassembled WGS sequence"/>
</dbReference>
<evidence type="ECO:0000256" key="1">
    <source>
        <dbReference type="ARBA" id="ARBA00013029"/>
    </source>
</evidence>
<proteinExistence type="predicted"/>
<name>A0A8E0QYV2_9EURO</name>
<dbReference type="Pfam" id="PF16901">
    <property type="entry name" value="DAO_C"/>
    <property type="match status" value="1"/>
</dbReference>
<gene>
    <name evidence="6" type="ORF">Aud_009347</name>
</gene>
<evidence type="ECO:0000313" key="6">
    <source>
        <dbReference type="EMBL" id="GIC92872.1"/>
    </source>
</evidence>
<sequence>MNVALRLPLLDGEVRYAVLREYAQRAVDVLARRIRLTFLDAQAAASVLPAVIGIMVEELEWGEVRNHSKFTESIQFLRSMGLEGETTDALLA</sequence>
<keyword evidence="4" id="KW-0560">Oxidoreductase</keyword>
<dbReference type="AlphaFoldDB" id="A0A8E0QYV2"/>
<reference evidence="6" key="2">
    <citation type="submission" date="2021-01" db="EMBL/GenBank/DDBJ databases">
        <title>Pan-genome distribution and transcriptional activeness of fungal secondary metabolism genes in Aspergillus section Fumigati.</title>
        <authorList>
            <person name="Takahashi H."/>
            <person name="Umemura M."/>
            <person name="Ninomiya A."/>
            <person name="Kusuya Y."/>
            <person name="Urayama S."/>
            <person name="Shimizu M."/>
            <person name="Watanabe A."/>
            <person name="Kamei K."/>
            <person name="Yaguchi T."/>
            <person name="Hagiwara D."/>
        </authorList>
    </citation>
    <scope>NUCLEOTIDE SEQUENCE</scope>
    <source>
        <strain evidence="6">IFM 46973</strain>
    </source>
</reference>
<keyword evidence="2" id="KW-0285">Flavoprotein</keyword>
<evidence type="ECO:0000313" key="7">
    <source>
        <dbReference type="Proteomes" id="UP000036893"/>
    </source>
</evidence>
<dbReference type="PANTHER" id="PTHR11985:SF15">
    <property type="entry name" value="GLYCEROL-3-PHOSPHATE DEHYDROGENASE, MITOCHONDRIAL"/>
    <property type="match status" value="1"/>
</dbReference>
<dbReference type="EC" id="1.1.5.3" evidence="1"/>
<dbReference type="RefSeq" id="XP_043150138.1">
    <property type="nucleotide sequence ID" value="XM_043294203.1"/>
</dbReference>
<evidence type="ECO:0000256" key="4">
    <source>
        <dbReference type="ARBA" id="ARBA00023002"/>
    </source>
</evidence>
<comment type="caution">
    <text evidence="6">The sequence shown here is derived from an EMBL/GenBank/DDBJ whole genome shotgun (WGS) entry which is preliminary data.</text>
</comment>
<protein>
    <recommendedName>
        <fullName evidence="1">glycerol-3-phosphate dehydrogenase</fullName>
        <ecNumber evidence="1">1.1.5.3</ecNumber>
    </recommendedName>
</protein>
<feature type="domain" description="Alpha-glycerophosphate oxidase C-terminal" evidence="5">
    <location>
        <begin position="6"/>
        <end position="64"/>
    </location>
</feature>
<dbReference type="EMBL" id="BBXM02000007">
    <property type="protein sequence ID" value="GIC92872.1"/>
    <property type="molecule type" value="Genomic_DNA"/>
</dbReference>
<dbReference type="GeneID" id="66996824"/>
<evidence type="ECO:0000256" key="3">
    <source>
        <dbReference type="ARBA" id="ARBA00022827"/>
    </source>
</evidence>